<proteinExistence type="predicted"/>
<protein>
    <submittedName>
        <fullName evidence="3">Putative transmembrane protein</fullName>
    </submittedName>
</protein>
<evidence type="ECO:0000313" key="4">
    <source>
        <dbReference type="Proteomes" id="UP000028828"/>
    </source>
</evidence>
<comment type="caution">
    <text evidence="3">The sequence shown here is derived from an EMBL/GenBank/DDBJ whole genome shotgun (WGS) entry which is preliminary data.</text>
</comment>
<dbReference type="AlphaFoldDB" id="A0A086J8G5"/>
<feature type="transmembrane region" description="Helical" evidence="2">
    <location>
        <begin position="96"/>
        <end position="120"/>
    </location>
</feature>
<keyword evidence="2" id="KW-1133">Transmembrane helix</keyword>
<evidence type="ECO:0000256" key="2">
    <source>
        <dbReference type="SAM" id="Phobius"/>
    </source>
</evidence>
<gene>
    <name evidence="3" type="ORF">TGP89_305130</name>
</gene>
<keyword evidence="2" id="KW-0472">Membrane</keyword>
<dbReference type="Proteomes" id="UP000028828">
    <property type="component" value="Unassembled WGS sequence"/>
</dbReference>
<dbReference type="EMBL" id="AEYI02002386">
    <property type="protein sequence ID" value="KFG28433.1"/>
    <property type="molecule type" value="Genomic_DNA"/>
</dbReference>
<organism evidence="3 4">
    <name type="scientific">Toxoplasma gondii p89</name>
    <dbReference type="NCBI Taxonomy" id="943119"/>
    <lineage>
        <taxon>Eukaryota</taxon>
        <taxon>Sar</taxon>
        <taxon>Alveolata</taxon>
        <taxon>Apicomplexa</taxon>
        <taxon>Conoidasida</taxon>
        <taxon>Coccidia</taxon>
        <taxon>Eucoccidiorida</taxon>
        <taxon>Eimeriorina</taxon>
        <taxon>Sarcocystidae</taxon>
        <taxon>Toxoplasma</taxon>
    </lineage>
</organism>
<reference evidence="3 4" key="1">
    <citation type="submission" date="2014-03" db="EMBL/GenBank/DDBJ databases">
        <authorList>
            <person name="Sibley D."/>
            <person name="Venepally P."/>
            <person name="Karamycheva S."/>
            <person name="Hadjithomas M."/>
            <person name="Khan A."/>
            <person name="Brunk B."/>
            <person name="Roos D."/>
            <person name="Caler E."/>
            <person name="Lorenzi H."/>
        </authorList>
    </citation>
    <scope>NUCLEOTIDE SEQUENCE [LARGE SCALE GENOMIC DNA]</scope>
    <source>
        <strain evidence="4">p89</strain>
    </source>
</reference>
<sequence length="158" mass="17519">MLGRFLVFLREFFTRTSSSPTSAAENARVRRALVETWKPAGSFVSRISFSRPQSALPTEAGSLPQSPLRVERENSSRKAPSIGAGSTPRVRPLLNILSYLAGLVDFFPFLPFVGFACTAYRNIVHVRFIRWLFLRVAAPLEKTSSMTSSASTRPLVVL</sequence>
<evidence type="ECO:0000313" key="3">
    <source>
        <dbReference type="EMBL" id="KFG28433.1"/>
    </source>
</evidence>
<keyword evidence="2 3" id="KW-0812">Transmembrane</keyword>
<name>A0A086J8G5_TOXGO</name>
<evidence type="ECO:0000256" key="1">
    <source>
        <dbReference type="SAM" id="MobiDB-lite"/>
    </source>
</evidence>
<feature type="region of interest" description="Disordered" evidence="1">
    <location>
        <begin position="55"/>
        <end position="85"/>
    </location>
</feature>
<dbReference type="VEuPathDB" id="ToxoDB:TGP89_305130"/>
<accession>A0A086J8G5</accession>